<feature type="compositionally biased region" description="Polar residues" evidence="6">
    <location>
        <begin position="181"/>
        <end position="190"/>
    </location>
</feature>
<evidence type="ECO:0000256" key="4">
    <source>
        <dbReference type="PROSITE-ProRule" id="PRU10141"/>
    </source>
</evidence>
<evidence type="ECO:0000256" key="5">
    <source>
        <dbReference type="SAM" id="Coils"/>
    </source>
</evidence>
<dbReference type="EMBL" id="JACYCD010000047">
    <property type="protein sequence ID" value="KAF8710914.1"/>
    <property type="molecule type" value="Genomic_DNA"/>
</dbReference>
<dbReference type="InterPro" id="IPR050235">
    <property type="entry name" value="CK1_Ser-Thr_kinase"/>
</dbReference>
<gene>
    <name evidence="8" type="ORF">RHS03_02053</name>
</gene>
<protein>
    <recommendedName>
        <fullName evidence="1">non-specific serine/threonine protein kinase</fullName>
        <ecNumber evidence="1">2.7.11.1</ecNumber>
    </recommendedName>
</protein>
<proteinExistence type="predicted"/>
<dbReference type="InterPro" id="IPR001841">
    <property type="entry name" value="Znf_RING"/>
</dbReference>
<dbReference type="Gene3D" id="1.10.510.10">
    <property type="entry name" value="Transferase(Phosphotransferase) domain 1"/>
    <property type="match status" value="1"/>
</dbReference>
<name>A0A8H7HWH2_9AGAM</name>
<evidence type="ECO:0000256" key="3">
    <source>
        <dbReference type="ARBA" id="ARBA00022840"/>
    </source>
</evidence>
<dbReference type="Pfam" id="PF14634">
    <property type="entry name" value="zf-RING_5"/>
    <property type="match status" value="1"/>
</dbReference>
<evidence type="ECO:0000313" key="9">
    <source>
        <dbReference type="Proteomes" id="UP000602905"/>
    </source>
</evidence>
<feature type="binding site" evidence="4">
    <location>
        <position position="380"/>
    </location>
    <ligand>
        <name>ATP</name>
        <dbReference type="ChEBI" id="CHEBI:30616"/>
    </ligand>
</feature>
<dbReference type="Pfam" id="PF00069">
    <property type="entry name" value="Pkinase"/>
    <property type="match status" value="1"/>
</dbReference>
<dbReference type="PROSITE" id="PS00108">
    <property type="entry name" value="PROTEIN_KINASE_ST"/>
    <property type="match status" value="1"/>
</dbReference>
<feature type="coiled-coil region" evidence="5">
    <location>
        <begin position="107"/>
        <end position="141"/>
    </location>
</feature>
<dbReference type="FunFam" id="1.10.510.10:FF:001123">
    <property type="entry name" value="CK1/CK1/CK1-D protein kinase"/>
    <property type="match status" value="1"/>
</dbReference>
<evidence type="ECO:0000313" key="8">
    <source>
        <dbReference type="EMBL" id="KAF8710914.1"/>
    </source>
</evidence>
<sequence length="802" mass="88447">MQTSSNDNSIWEYVHCSVCMVLFLPPNHPDPVPDIPFWLTECGHVVCNNHLMADQSCASCGAKNPSIVPLQRNMSPPVSEWFRPLSDAHESLVMASRIQHNMFVALIRHYRQRYDAAKIMIKQLQTELESLRSQVNSQRYLAASPRLGILEQRDLYENLYSSSSGSASKRRRIDVEGAVSSPHSSSTPNRLTRAFNAWKPFAKSSTQPDKQSVGDENSRKYAFIPPSTPMRGRPTGNAGGQCIPQAPGAQPMSRPQSVAVMPPPTLDPRKMTTRAASASLSRGNIQGSTNVGPSMNTHVGRFGGQPHAVQRRSELELVSKEGGGTPRTFGVRDGRRFIPGMPGTNIVGVHYRVGKKIGEGSFGVIFEGTDLLNSQAVAIKFLAIPTDRNRANQMLLNCVMSIVRIGFWPVAVPGIPQIYHFGQEGLHNILVIDLLGPSLEDLFDMCGRKFSVKTVCMTAKQMLHRVQTIHEKNLIYRDIKPDNFLIGRPGTKTASMVHVVDFGMAKQYRDPKTKQHIPYRERKSLSGTARYMSINTHLGREQSRRDDLESLGHVFMYFLRGGLPWQGLKAATNKQKYEKIGEKKQTTPIKELCEGFPEEFSIYLNYVRRLGFEENPDYDFLRELFTKVLKNAGEPEDGVYDWMLLNGGKGLEATQGGNYQQPSAPRRDTQRRASQQQLGSPAAPSPAMVRHGSKQANRLTPGTPGGGPASAAAQIGVAAPTPSRRASALNTPQHPYASTANAIHTASGDFRGTDSVINPSTADANGQAGVMTPAALDNIHNGFDQHQETPRKKSFLDVICCR</sequence>
<reference evidence="8" key="1">
    <citation type="submission" date="2020-09" db="EMBL/GenBank/DDBJ databases">
        <title>Comparative genome analyses of four rice-infecting Rhizoctonia solani isolates reveal extensive enrichment of homogalacturonan modification genes.</title>
        <authorList>
            <person name="Lee D.-Y."/>
            <person name="Jeon J."/>
            <person name="Kim K.-T."/>
            <person name="Cheong K."/>
            <person name="Song H."/>
            <person name="Choi G."/>
            <person name="Ko J."/>
            <person name="Opiyo S.O."/>
            <person name="Zuo S."/>
            <person name="Madhav S."/>
            <person name="Lee Y.-H."/>
            <person name="Wang G.-L."/>
        </authorList>
    </citation>
    <scope>NUCLEOTIDE SEQUENCE</scope>
    <source>
        <strain evidence="8">AG1-IA WGL</strain>
    </source>
</reference>
<keyword evidence="3 4" id="KW-0067">ATP-binding</keyword>
<evidence type="ECO:0000256" key="1">
    <source>
        <dbReference type="ARBA" id="ARBA00012513"/>
    </source>
</evidence>
<dbReference type="OrthoDB" id="5800476at2759"/>
<keyword evidence="8" id="KW-0808">Transferase</keyword>
<dbReference type="Proteomes" id="UP000602905">
    <property type="component" value="Unassembled WGS sequence"/>
</dbReference>
<keyword evidence="8" id="KW-0418">Kinase</keyword>
<feature type="region of interest" description="Disordered" evidence="6">
    <location>
        <begin position="161"/>
        <end position="267"/>
    </location>
</feature>
<dbReference type="SMART" id="SM00220">
    <property type="entry name" value="S_TKc"/>
    <property type="match status" value="1"/>
</dbReference>
<feature type="region of interest" description="Disordered" evidence="6">
    <location>
        <begin position="653"/>
        <end position="732"/>
    </location>
</feature>
<dbReference type="PANTHER" id="PTHR11909">
    <property type="entry name" value="CASEIN KINASE-RELATED"/>
    <property type="match status" value="1"/>
</dbReference>
<dbReference type="GO" id="GO:0005524">
    <property type="term" value="F:ATP binding"/>
    <property type="evidence" value="ECO:0007669"/>
    <property type="project" value="UniProtKB-UniRule"/>
</dbReference>
<dbReference type="InterPro" id="IPR008271">
    <property type="entry name" value="Ser/Thr_kinase_AS"/>
</dbReference>
<keyword evidence="2 4" id="KW-0547">Nucleotide-binding</keyword>
<organism evidence="8 9">
    <name type="scientific">Rhizoctonia solani</name>
    <dbReference type="NCBI Taxonomy" id="456999"/>
    <lineage>
        <taxon>Eukaryota</taxon>
        <taxon>Fungi</taxon>
        <taxon>Dikarya</taxon>
        <taxon>Basidiomycota</taxon>
        <taxon>Agaricomycotina</taxon>
        <taxon>Agaricomycetes</taxon>
        <taxon>Cantharellales</taxon>
        <taxon>Ceratobasidiaceae</taxon>
        <taxon>Rhizoctonia</taxon>
    </lineage>
</organism>
<feature type="non-terminal residue" evidence="8">
    <location>
        <position position="1"/>
    </location>
</feature>
<dbReference type="PROSITE" id="PS00107">
    <property type="entry name" value="PROTEIN_KINASE_ATP"/>
    <property type="match status" value="1"/>
</dbReference>
<dbReference type="SUPFAM" id="SSF56112">
    <property type="entry name" value="Protein kinase-like (PK-like)"/>
    <property type="match status" value="1"/>
</dbReference>
<dbReference type="InterPro" id="IPR011009">
    <property type="entry name" value="Kinase-like_dom_sf"/>
</dbReference>
<evidence type="ECO:0000256" key="6">
    <source>
        <dbReference type="SAM" id="MobiDB-lite"/>
    </source>
</evidence>
<evidence type="ECO:0000256" key="2">
    <source>
        <dbReference type="ARBA" id="ARBA00022741"/>
    </source>
</evidence>
<dbReference type="AlphaFoldDB" id="A0A8H7HWH2"/>
<dbReference type="GO" id="GO:0004674">
    <property type="term" value="F:protein serine/threonine kinase activity"/>
    <property type="evidence" value="ECO:0007669"/>
    <property type="project" value="UniProtKB-EC"/>
</dbReference>
<comment type="caution">
    <text evidence="8">The sequence shown here is derived from an EMBL/GenBank/DDBJ whole genome shotgun (WGS) entry which is preliminary data.</text>
</comment>
<dbReference type="InterPro" id="IPR000719">
    <property type="entry name" value="Prot_kinase_dom"/>
</dbReference>
<dbReference type="InterPro" id="IPR017441">
    <property type="entry name" value="Protein_kinase_ATP_BS"/>
</dbReference>
<feature type="domain" description="Protein kinase" evidence="7">
    <location>
        <begin position="351"/>
        <end position="621"/>
    </location>
</feature>
<keyword evidence="5" id="KW-0175">Coiled coil</keyword>
<evidence type="ECO:0000259" key="7">
    <source>
        <dbReference type="PROSITE" id="PS50011"/>
    </source>
</evidence>
<accession>A0A8H7HWH2</accession>
<dbReference type="PROSITE" id="PS50011">
    <property type="entry name" value="PROTEIN_KINASE_DOM"/>
    <property type="match status" value="1"/>
</dbReference>
<dbReference type="EC" id="2.7.11.1" evidence="1"/>